<dbReference type="RefSeq" id="WP_179931278.1">
    <property type="nucleotide sequence ID" value="NZ_JACCDF010000014.1"/>
</dbReference>
<feature type="transmembrane region" description="Helical" evidence="1">
    <location>
        <begin position="15"/>
        <end position="34"/>
    </location>
</feature>
<keyword evidence="1" id="KW-0812">Transmembrane</keyword>
<dbReference type="GO" id="GO:0045227">
    <property type="term" value="P:capsule polysaccharide biosynthetic process"/>
    <property type="evidence" value="ECO:0007669"/>
    <property type="project" value="InterPro"/>
</dbReference>
<dbReference type="GO" id="GO:0016020">
    <property type="term" value="C:membrane"/>
    <property type="evidence" value="ECO:0007669"/>
    <property type="project" value="InterPro"/>
</dbReference>
<feature type="transmembrane region" description="Helical" evidence="1">
    <location>
        <begin position="63"/>
        <end position="86"/>
    </location>
</feature>
<reference evidence="2 3" key="1">
    <citation type="journal article" date="2015" name="Int. J. Syst. Evol. Microbiol.">
        <title>Halomonas salicampi sp. nov., a halotolerant and alkalitolerant bacterium isolated from a saltern soil.</title>
        <authorList>
            <person name="Lee J.C."/>
            <person name="Kim Y.S."/>
            <person name="Yun B.S."/>
            <person name="Whang K.S."/>
        </authorList>
    </citation>
    <scope>NUCLEOTIDE SEQUENCE [LARGE SCALE GENOMIC DNA]</scope>
    <source>
        <strain evidence="2 3">BH103</strain>
    </source>
</reference>
<feature type="transmembrane region" description="Helical" evidence="1">
    <location>
        <begin position="137"/>
        <end position="154"/>
    </location>
</feature>
<feature type="transmembrane region" description="Helical" evidence="1">
    <location>
        <begin position="161"/>
        <end position="180"/>
    </location>
</feature>
<keyword evidence="1" id="KW-0472">Membrane</keyword>
<evidence type="ECO:0000256" key="1">
    <source>
        <dbReference type="SAM" id="Phobius"/>
    </source>
</evidence>
<feature type="transmembrane region" description="Helical" evidence="1">
    <location>
        <begin position="340"/>
        <end position="362"/>
    </location>
</feature>
<accession>A0A7Z0LN97</accession>
<gene>
    <name evidence="2" type="ORF">HZS81_14750</name>
</gene>
<feature type="transmembrane region" description="Helical" evidence="1">
    <location>
        <begin position="98"/>
        <end position="117"/>
    </location>
</feature>
<feature type="transmembrane region" description="Helical" evidence="1">
    <location>
        <begin position="310"/>
        <end position="328"/>
    </location>
</feature>
<evidence type="ECO:0000313" key="2">
    <source>
        <dbReference type="EMBL" id="NYS62015.1"/>
    </source>
</evidence>
<dbReference type="Pfam" id="PF14102">
    <property type="entry name" value="Caps_synth_CapC"/>
    <property type="match status" value="2"/>
</dbReference>
<feature type="transmembrane region" description="Helical" evidence="1">
    <location>
        <begin position="283"/>
        <end position="304"/>
    </location>
</feature>
<protein>
    <submittedName>
        <fullName evidence="2">Poly-gamma-glutamate biosynthesis protein PgsC/CapC</fullName>
    </submittedName>
</protein>
<feature type="transmembrane region" description="Helical" evidence="1">
    <location>
        <begin position="250"/>
        <end position="271"/>
    </location>
</feature>
<feature type="transmembrane region" description="Helical" evidence="1">
    <location>
        <begin position="39"/>
        <end position="57"/>
    </location>
</feature>
<comment type="caution">
    <text evidence="2">The sequence shown here is derived from an EMBL/GenBank/DDBJ whole genome shotgun (WGS) entry which is preliminary data.</text>
</comment>
<feature type="transmembrane region" description="Helical" evidence="1">
    <location>
        <begin position="226"/>
        <end position="244"/>
    </location>
</feature>
<proteinExistence type="predicted"/>
<name>A0A7Z0LN97_9GAMM</name>
<organism evidence="2 3">
    <name type="scientific">Vreelandella salicampi</name>
    <dbReference type="NCBI Taxonomy" id="1449798"/>
    <lineage>
        <taxon>Bacteria</taxon>
        <taxon>Pseudomonadati</taxon>
        <taxon>Pseudomonadota</taxon>
        <taxon>Gammaproteobacteria</taxon>
        <taxon>Oceanospirillales</taxon>
        <taxon>Halomonadaceae</taxon>
        <taxon>Vreelandella</taxon>
    </lineage>
</organism>
<feature type="transmembrane region" description="Helical" evidence="1">
    <location>
        <begin position="200"/>
        <end position="219"/>
    </location>
</feature>
<dbReference type="InterPro" id="IPR008338">
    <property type="entry name" value="Capsule_biosynth_CapC"/>
</dbReference>
<dbReference type="EMBL" id="JACCDF010000014">
    <property type="protein sequence ID" value="NYS62015.1"/>
    <property type="molecule type" value="Genomic_DNA"/>
</dbReference>
<dbReference type="AlphaFoldDB" id="A0A7Z0LN97"/>
<evidence type="ECO:0000313" key="3">
    <source>
        <dbReference type="Proteomes" id="UP000586119"/>
    </source>
</evidence>
<keyword evidence="1" id="KW-1133">Transmembrane helix</keyword>
<sequence>MNWDLLPFHIFPEGSLASSVITTVWVGVAVVAFFNLRFGWSLAGLVVPGYLVPLLLIKPWSVAVIIGEGMVTYLLVQAFSLLGARYLGLADFFGRDRFFALVLTSVIVRVVFDAYWLPGLGAFLDANFGLEFDYANNLHSFGLIIVALIANNFWKPGIVRGTFWLLVTLAATFALVRFGLMELTNFSVSNLNYLYEDVASSILASPKAYIILLTTAFIASRMNLHYAWEFNGILIPSLLALQWYQPTKLLLTFAEVAVILTAVHLLLKLPFFGNINLSGARKLFFFFSVGFVYKLLLGYGFQFFAPWVKVTDFFAFGYLISTLLALKIHDKDIGIRVTRATLQTSLTAVVVASFVGFALSFIPARLIEEGADTQALVAPPETQATLDDVLLRQRVVDYGVVGRENLPQPSGVELARFQAALLALKRYQTEGDNDQLEQAQRGLSELDYAISRVEERYLVLSEVGAPRGWGTFIIDTRPESRLVVEVPAAIDERGITEAGLSLFRDQQAAALAVSSVRLRESTAGSIDVTRNPGSFFHQFHQTFGPRNALQVRLITRSAARELLGGRAPKTSSLLALPSQLRVKQALPEDLKLQSLERLLGGLTLRWEAPDIPNVQRERTRSGFAELYLNPDALRPLLARSHRQEEASPPLASHEGALSDYLLERTALIREAGGGVFRPPSLDELLFLDLEVLSPLLELAISAAQSGWTEDALSELRYLNDLARGLGYRITRFHDRSRGHRYLILENTRDATPTQPWGTVVIATNGAASQLVQVPRPRFERNTLEAGTQLFQTLEAGALLIAGSHPFLDPAGNSDVLNPRNQRSVFNLMHQVFVREAEGAPLLVTQVRGMGEREDIQAQSLLAFADGLRPDAAPLPLRERLRRSLENMGLAPEEVLGDESTAGYEVGSSAQTRYLAAARNTDFATVWIAPSVRRAFALPADDRQQQLQFQALEIDTLDAPLTEQVERYGLSKAPLPESVASLLEHYVATANIVALRILQHRGYRLARVLDPDSRQAFLLVTKADDARSILAIANLNPLSEAVTELSPNTPRAGEVEDFIDQRAFLLRAGGEQ</sequence>
<dbReference type="Proteomes" id="UP000586119">
    <property type="component" value="Unassembled WGS sequence"/>
</dbReference>
<keyword evidence="3" id="KW-1185">Reference proteome</keyword>